<dbReference type="InterPro" id="IPR020449">
    <property type="entry name" value="Tscrpt_reg_AraC-type_HTH"/>
</dbReference>
<dbReference type="EMBL" id="RBCJ01000008">
    <property type="protein sequence ID" value="RKN75121.1"/>
    <property type="molecule type" value="Genomic_DNA"/>
</dbReference>
<keyword evidence="3" id="KW-0804">Transcription</keyword>
<evidence type="ECO:0000256" key="2">
    <source>
        <dbReference type="ARBA" id="ARBA00023125"/>
    </source>
</evidence>
<keyword evidence="2" id="KW-0238">DNA-binding</keyword>
<dbReference type="Pfam" id="PF12833">
    <property type="entry name" value="HTH_18"/>
    <property type="match status" value="1"/>
</dbReference>
<evidence type="ECO:0000259" key="4">
    <source>
        <dbReference type="PROSITE" id="PS01124"/>
    </source>
</evidence>
<gene>
    <name evidence="5" type="ORF">D7Z94_25310</name>
</gene>
<dbReference type="OrthoDB" id="2666928at2"/>
<dbReference type="GO" id="GO:0003700">
    <property type="term" value="F:DNA-binding transcription factor activity"/>
    <property type="evidence" value="ECO:0007669"/>
    <property type="project" value="InterPro"/>
</dbReference>
<evidence type="ECO:0000256" key="1">
    <source>
        <dbReference type="ARBA" id="ARBA00023015"/>
    </source>
</evidence>
<dbReference type="InterPro" id="IPR009057">
    <property type="entry name" value="Homeodomain-like_sf"/>
</dbReference>
<reference evidence="5 6" key="1">
    <citation type="submission" date="2018-10" db="EMBL/GenBank/DDBJ databases">
        <title>Ulvibacterium marinum gen. nov., sp. nov., a novel marine bacterium of the family Flavobacteriaceae, isolated from a culture of the green alga Ulva prolifera.</title>
        <authorList>
            <person name="Zhang Z."/>
        </authorList>
    </citation>
    <scope>NUCLEOTIDE SEQUENCE [LARGE SCALE GENOMIC DNA]</scope>
    <source>
        <strain evidence="5 6">CCMM003</strain>
    </source>
</reference>
<dbReference type="InterPro" id="IPR018060">
    <property type="entry name" value="HTH_AraC"/>
</dbReference>
<sequence>MREIVITSTKEEAILEQLNLCLEGNLNEEWGERVLEFANGIGKGVIRNISFDWGVSLLDCTLNFNEDIKIVFKTNSISPVEFVFISKGSFKYKEEDTEEYVDLEQYQNIIIAPKRYSKKTFVFPPYQEIKVNFIRIVRKEYLKKKNNNVTYLNELLLSLFKEEEASFPYRHKGNYSLKIADEIKALQNSYDSGIIRTLSLEGRLYLVLAMQLMEHHDFETGSTLPESLCKEDIKKIHRLSDFIVDQIASPISVQILSEESGLSPKKLQLGFQVLYSKSVNEYVRQLKLEISRDYLGNTDLSVSEIVYAVGIKSRSYFSKIFSEAYGVLPTEYRKQLKGSKR</sequence>
<evidence type="ECO:0000313" key="5">
    <source>
        <dbReference type="EMBL" id="RKN75121.1"/>
    </source>
</evidence>
<proteinExistence type="predicted"/>
<dbReference type="PANTHER" id="PTHR47893:SF1">
    <property type="entry name" value="REGULATORY PROTEIN PCHR"/>
    <property type="match status" value="1"/>
</dbReference>
<dbReference type="PROSITE" id="PS01124">
    <property type="entry name" value="HTH_ARAC_FAMILY_2"/>
    <property type="match status" value="1"/>
</dbReference>
<dbReference type="GO" id="GO:0043565">
    <property type="term" value="F:sequence-specific DNA binding"/>
    <property type="evidence" value="ECO:0007669"/>
    <property type="project" value="InterPro"/>
</dbReference>
<comment type="caution">
    <text evidence="5">The sequence shown here is derived from an EMBL/GenBank/DDBJ whole genome shotgun (WGS) entry which is preliminary data.</text>
</comment>
<organism evidence="5 6">
    <name type="scientific">Ulvibacterium marinum</name>
    <dbReference type="NCBI Taxonomy" id="2419782"/>
    <lineage>
        <taxon>Bacteria</taxon>
        <taxon>Pseudomonadati</taxon>
        <taxon>Bacteroidota</taxon>
        <taxon>Flavobacteriia</taxon>
        <taxon>Flavobacteriales</taxon>
        <taxon>Flavobacteriaceae</taxon>
        <taxon>Ulvibacterium</taxon>
    </lineage>
</organism>
<dbReference type="Gene3D" id="1.10.10.60">
    <property type="entry name" value="Homeodomain-like"/>
    <property type="match status" value="2"/>
</dbReference>
<dbReference type="RefSeq" id="WP_120714464.1">
    <property type="nucleotide sequence ID" value="NZ_RBCJ01000008.1"/>
</dbReference>
<evidence type="ECO:0000256" key="3">
    <source>
        <dbReference type="ARBA" id="ARBA00023163"/>
    </source>
</evidence>
<protein>
    <submittedName>
        <fullName evidence="5">AraC family transcriptional regulator</fullName>
    </submittedName>
</protein>
<dbReference type="SMART" id="SM00342">
    <property type="entry name" value="HTH_ARAC"/>
    <property type="match status" value="1"/>
</dbReference>
<feature type="domain" description="HTH araC/xylS-type" evidence="4">
    <location>
        <begin position="237"/>
        <end position="335"/>
    </location>
</feature>
<name>A0A3B0BRQ9_9FLAO</name>
<dbReference type="Proteomes" id="UP000276603">
    <property type="component" value="Unassembled WGS sequence"/>
</dbReference>
<dbReference type="AlphaFoldDB" id="A0A3B0BRQ9"/>
<keyword evidence="6" id="KW-1185">Reference proteome</keyword>
<dbReference type="PRINTS" id="PR00032">
    <property type="entry name" value="HTHARAC"/>
</dbReference>
<accession>A0A3B0BRQ9</accession>
<evidence type="ECO:0000313" key="6">
    <source>
        <dbReference type="Proteomes" id="UP000276603"/>
    </source>
</evidence>
<dbReference type="SUPFAM" id="SSF46689">
    <property type="entry name" value="Homeodomain-like"/>
    <property type="match status" value="1"/>
</dbReference>
<keyword evidence="1" id="KW-0805">Transcription regulation</keyword>
<dbReference type="PANTHER" id="PTHR47893">
    <property type="entry name" value="REGULATORY PROTEIN PCHR"/>
    <property type="match status" value="1"/>
</dbReference>
<dbReference type="InterPro" id="IPR053142">
    <property type="entry name" value="PchR_regulatory_protein"/>
</dbReference>